<feature type="domain" description="Tripartite ATP-independent periplasmic transporters DctQ component" evidence="10">
    <location>
        <begin position="22"/>
        <end position="147"/>
    </location>
</feature>
<comment type="caution">
    <text evidence="11">The sequence shown here is derived from an EMBL/GenBank/DDBJ whole genome shotgun (WGS) entry which is preliminary data.</text>
</comment>
<accession>A0ABT9ZR44</accession>
<evidence type="ECO:0000259" key="10">
    <source>
        <dbReference type="Pfam" id="PF04290"/>
    </source>
</evidence>
<dbReference type="InterPro" id="IPR007387">
    <property type="entry name" value="TRAP_DctQ"/>
</dbReference>
<reference evidence="11 12" key="1">
    <citation type="submission" date="2023-07" db="EMBL/GenBank/DDBJ databases">
        <title>Genomic Encyclopedia of Type Strains, Phase IV (KMG-IV): sequencing the most valuable type-strain genomes for metagenomic binning, comparative biology and taxonomic classification.</title>
        <authorList>
            <person name="Goeker M."/>
        </authorList>
    </citation>
    <scope>NUCLEOTIDE SEQUENCE [LARGE SCALE GENOMIC DNA]</scope>
    <source>
        <strain evidence="11 12">DSM 9768</strain>
    </source>
</reference>
<feature type="transmembrane region" description="Helical" evidence="9">
    <location>
        <begin position="84"/>
        <end position="105"/>
    </location>
</feature>
<keyword evidence="12" id="KW-1185">Reference proteome</keyword>
<dbReference type="PANTHER" id="PTHR35011">
    <property type="entry name" value="2,3-DIKETO-L-GULONATE TRAP TRANSPORTER SMALL PERMEASE PROTEIN YIAM"/>
    <property type="match status" value="1"/>
</dbReference>
<evidence type="ECO:0000313" key="11">
    <source>
        <dbReference type="EMBL" id="MDQ0252923.1"/>
    </source>
</evidence>
<keyword evidence="7 9" id="KW-0472">Membrane</keyword>
<gene>
    <name evidence="11" type="ORF">J2S74_000295</name>
</gene>
<comment type="similarity">
    <text evidence="8">Belongs to the TRAP transporter small permease family.</text>
</comment>
<evidence type="ECO:0000256" key="9">
    <source>
        <dbReference type="SAM" id="Phobius"/>
    </source>
</evidence>
<dbReference type="InterPro" id="IPR055348">
    <property type="entry name" value="DctQ"/>
</dbReference>
<evidence type="ECO:0000256" key="7">
    <source>
        <dbReference type="ARBA" id="ARBA00023136"/>
    </source>
</evidence>
<feature type="transmembrane region" description="Helical" evidence="9">
    <location>
        <begin position="125"/>
        <end position="149"/>
    </location>
</feature>
<dbReference type="RefSeq" id="WP_307320898.1">
    <property type="nucleotide sequence ID" value="NZ_JAUSUG010000001.1"/>
</dbReference>
<protein>
    <submittedName>
        <fullName evidence="11">TRAP-type C4-dicarboxylate transport system permease small subunit</fullName>
    </submittedName>
</protein>
<evidence type="ECO:0000256" key="8">
    <source>
        <dbReference type="ARBA" id="ARBA00038436"/>
    </source>
</evidence>
<evidence type="ECO:0000256" key="3">
    <source>
        <dbReference type="ARBA" id="ARBA00022475"/>
    </source>
</evidence>
<keyword evidence="6 9" id="KW-1133">Transmembrane helix</keyword>
<dbReference type="EMBL" id="JAUSUG010000001">
    <property type="protein sequence ID" value="MDQ0252923.1"/>
    <property type="molecule type" value="Genomic_DNA"/>
</dbReference>
<dbReference type="PANTHER" id="PTHR35011:SF5">
    <property type="entry name" value="SIALIC ACID TRAP TRANSPORTER SMALL PERMEASE PROTEIN SIAQ"/>
    <property type="match status" value="1"/>
</dbReference>
<evidence type="ECO:0000256" key="5">
    <source>
        <dbReference type="ARBA" id="ARBA00022692"/>
    </source>
</evidence>
<evidence type="ECO:0000256" key="4">
    <source>
        <dbReference type="ARBA" id="ARBA00022519"/>
    </source>
</evidence>
<dbReference type="Pfam" id="PF04290">
    <property type="entry name" value="DctQ"/>
    <property type="match status" value="1"/>
</dbReference>
<evidence type="ECO:0000256" key="1">
    <source>
        <dbReference type="ARBA" id="ARBA00004429"/>
    </source>
</evidence>
<keyword evidence="3" id="KW-1003">Cell membrane</keyword>
<keyword evidence="4" id="KW-0997">Cell inner membrane</keyword>
<proteinExistence type="inferred from homology"/>
<keyword evidence="2" id="KW-0813">Transport</keyword>
<feature type="transmembrane region" description="Helical" evidence="9">
    <location>
        <begin position="45"/>
        <end position="63"/>
    </location>
</feature>
<evidence type="ECO:0000256" key="2">
    <source>
        <dbReference type="ARBA" id="ARBA00022448"/>
    </source>
</evidence>
<keyword evidence="5 9" id="KW-0812">Transmembrane</keyword>
<name>A0ABT9ZR44_9BACI</name>
<feature type="transmembrane region" description="Helical" evidence="9">
    <location>
        <begin position="12"/>
        <end position="30"/>
    </location>
</feature>
<dbReference type="Proteomes" id="UP001230005">
    <property type="component" value="Unassembled WGS sequence"/>
</dbReference>
<evidence type="ECO:0000313" key="12">
    <source>
        <dbReference type="Proteomes" id="UP001230005"/>
    </source>
</evidence>
<evidence type="ECO:0000256" key="6">
    <source>
        <dbReference type="ARBA" id="ARBA00022989"/>
    </source>
</evidence>
<comment type="subcellular location">
    <subcellularLocation>
        <location evidence="1">Cell inner membrane</location>
        <topology evidence="1">Multi-pass membrane protein</topology>
    </subcellularLocation>
</comment>
<sequence>MKPLKLLDRTLETLTAICFIGIIIVVLTQISTRFLPFSAVWTEELSRFLFIFAVCFGATIAMRRQEFISVYLILNVIPERFRNYYKAVLSLVVAATAFFIAYHGYTFMKIGQGQTSATMSIDMSYIHAGIGLSMIFVGFYSIINAYYFIRDRKLGEES</sequence>
<organism evidence="11 12">
    <name type="scientific">Evansella vedderi</name>
    <dbReference type="NCBI Taxonomy" id="38282"/>
    <lineage>
        <taxon>Bacteria</taxon>
        <taxon>Bacillati</taxon>
        <taxon>Bacillota</taxon>
        <taxon>Bacilli</taxon>
        <taxon>Bacillales</taxon>
        <taxon>Bacillaceae</taxon>
        <taxon>Evansella</taxon>
    </lineage>
</organism>